<reference evidence="1 2" key="1">
    <citation type="submission" date="2013-08" db="EMBL/GenBank/DDBJ databases">
        <title>An opportunistic ruminal bacterium that causes liver abscesses in cattle.</title>
        <authorList>
            <person name="Benahmed F.H."/>
            <person name="Rasmussen M."/>
            <person name="Harbottle H."/>
            <person name="Soppet D."/>
            <person name="Nagaraja T.G."/>
            <person name="Davidson M."/>
        </authorList>
    </citation>
    <scope>NUCLEOTIDE SEQUENCE [LARGE SCALE GENOMIC DNA]</scope>
    <source>
        <strain evidence="1 2">B35</strain>
    </source>
</reference>
<dbReference type="EMBL" id="AUZI01000011">
    <property type="protein sequence ID" value="KID49825.1"/>
    <property type="molecule type" value="Genomic_DNA"/>
</dbReference>
<dbReference type="RefSeq" id="WP_162832783.1">
    <property type="nucleotide sequence ID" value="NZ_AOJP01000001.1"/>
</dbReference>
<evidence type="ECO:0000313" key="2">
    <source>
        <dbReference type="Proteomes" id="UP000031184"/>
    </source>
</evidence>
<organism evidence="1 2">
    <name type="scientific">Fusobacterium necrophorum subsp. funduliforme B35</name>
    <dbReference type="NCBI Taxonomy" id="1226633"/>
    <lineage>
        <taxon>Bacteria</taxon>
        <taxon>Fusobacteriati</taxon>
        <taxon>Fusobacteriota</taxon>
        <taxon>Fusobacteriia</taxon>
        <taxon>Fusobacteriales</taxon>
        <taxon>Fusobacteriaceae</taxon>
        <taxon>Fusobacterium</taxon>
    </lineage>
</organism>
<dbReference type="AlphaFoldDB" id="A0A017H7D4"/>
<evidence type="ECO:0000313" key="1">
    <source>
        <dbReference type="EMBL" id="KID49825.1"/>
    </source>
</evidence>
<dbReference type="Proteomes" id="UP000031184">
    <property type="component" value="Unassembled WGS sequence"/>
</dbReference>
<name>A0A017H7D4_9FUSO</name>
<comment type="caution">
    <text evidence="1">The sequence shown here is derived from an EMBL/GenBank/DDBJ whole genome shotgun (WGS) entry which is preliminary data.</text>
</comment>
<accession>A0A017H7D4</accession>
<dbReference type="PATRIC" id="fig|1226633.4.peg.671"/>
<gene>
    <name evidence="1" type="ORF">C095_03350</name>
</gene>
<protein>
    <submittedName>
        <fullName evidence="1">Uncharacterized protein</fullName>
    </submittedName>
</protein>
<proteinExistence type="predicted"/>
<sequence length="45" mass="5597">MKAIKVYSMRVAMLCRLYDLKLINDKEYTKIKNRIENDYKKRDRK</sequence>